<evidence type="ECO:0000256" key="2">
    <source>
        <dbReference type="ARBA" id="ARBA00011900"/>
    </source>
</evidence>
<keyword evidence="5" id="KW-0949">S-adenosyl-L-methionine</keyword>
<protein>
    <recommendedName>
        <fullName evidence="2">site-specific DNA-methyltransferase (adenine-specific)</fullName>
        <ecNumber evidence="2">2.1.1.72</ecNumber>
    </recommendedName>
</protein>
<dbReference type="SUPFAM" id="SSF53335">
    <property type="entry name" value="S-adenosyl-L-methionine-dependent methyltransferases"/>
    <property type="match status" value="1"/>
</dbReference>
<name>A0A327KQV9_9BRAD</name>
<sequence length="538" mass="59402">MARGRPKKNGSEKDKTSNANGGKSTSANLGYEARLWQMADALRNNMDAAEYKHIVLGLIFLKYISDAFEAKHAALEAERDQGADPEDPDEYRADTIFWVPPEARWPYLKGMAPQPTIGKLVDDAMEAIERDNPMLKGVLPKDYARPGLDKTRLGQIINLVSDIALGSEADRAKDTLGRVYEYFLARFASAEGKSGGQFYTPGHVVRVLVEMLAPYKGRVYDPCCGSGGMFVQSEAFIRAHANGNGNGGKARADISVWGQESNYTTWRLAKMNLAIRGIEAQIAHGDTFHNDRHPDLKADYVLANPPFNDSDWRGDLLKDDKRWAFGTPPAGNANFAWVQHFIHHLAPTGLAGFVLANGSMSSNQSGEGEIRKAIVEADLVDCMVALPGQLFYSTQIPVCLWFLARAKKNGRFRDRRGETLFIDARKLGTLVDRVHRELTAADVQKIAGTYHAWRGDKDAGVYEDVPGFCRAAKLDEIRKHGHVLTPGRYVGAAAAEEDDEPFAEKMARLAKTLREQQEETKFLDAAIAANLKELGYGG</sequence>
<dbReference type="InterPro" id="IPR003356">
    <property type="entry name" value="DNA_methylase_A-5"/>
</dbReference>
<dbReference type="PANTHER" id="PTHR42998">
    <property type="entry name" value="TYPE I RESTRICTION ENZYME HINDVIIP M PROTEIN-RELATED"/>
    <property type="match status" value="1"/>
</dbReference>
<keyword evidence="6" id="KW-0680">Restriction system</keyword>
<dbReference type="InterPro" id="IPR029063">
    <property type="entry name" value="SAM-dependent_MTases_sf"/>
</dbReference>
<dbReference type="PRINTS" id="PR00507">
    <property type="entry name" value="N12N6MTFRASE"/>
</dbReference>
<dbReference type="Proteomes" id="UP000248863">
    <property type="component" value="Unassembled WGS sequence"/>
</dbReference>
<dbReference type="GO" id="GO:0008170">
    <property type="term" value="F:N-methyltransferase activity"/>
    <property type="evidence" value="ECO:0007669"/>
    <property type="project" value="InterPro"/>
</dbReference>
<dbReference type="InterPro" id="IPR022749">
    <property type="entry name" value="D12N6_MeTrfase_N"/>
</dbReference>
<evidence type="ECO:0000259" key="9">
    <source>
        <dbReference type="Pfam" id="PF02384"/>
    </source>
</evidence>
<evidence type="ECO:0000313" key="12">
    <source>
        <dbReference type="Proteomes" id="UP000248863"/>
    </source>
</evidence>
<dbReference type="PROSITE" id="PS00092">
    <property type="entry name" value="N6_MTASE"/>
    <property type="match status" value="1"/>
</dbReference>
<evidence type="ECO:0000256" key="7">
    <source>
        <dbReference type="ARBA" id="ARBA00047942"/>
    </source>
</evidence>
<comment type="catalytic activity">
    <reaction evidence="7">
        <text>a 2'-deoxyadenosine in DNA + S-adenosyl-L-methionine = an N(6)-methyl-2'-deoxyadenosine in DNA + S-adenosyl-L-homocysteine + H(+)</text>
        <dbReference type="Rhea" id="RHEA:15197"/>
        <dbReference type="Rhea" id="RHEA-COMP:12418"/>
        <dbReference type="Rhea" id="RHEA-COMP:12419"/>
        <dbReference type="ChEBI" id="CHEBI:15378"/>
        <dbReference type="ChEBI" id="CHEBI:57856"/>
        <dbReference type="ChEBI" id="CHEBI:59789"/>
        <dbReference type="ChEBI" id="CHEBI:90615"/>
        <dbReference type="ChEBI" id="CHEBI:90616"/>
        <dbReference type="EC" id="2.1.1.72"/>
    </reaction>
</comment>
<accession>A0A327KQV9</accession>
<dbReference type="EC" id="2.1.1.72" evidence="2"/>
<dbReference type="Pfam" id="PF12161">
    <property type="entry name" value="HsdM_N"/>
    <property type="match status" value="1"/>
</dbReference>
<dbReference type="GO" id="GO:0009307">
    <property type="term" value="P:DNA restriction-modification system"/>
    <property type="evidence" value="ECO:0007669"/>
    <property type="project" value="UniProtKB-KW"/>
</dbReference>
<dbReference type="InterPro" id="IPR052916">
    <property type="entry name" value="Type-I_RE_MTase_Subunit"/>
</dbReference>
<dbReference type="GO" id="GO:0003677">
    <property type="term" value="F:DNA binding"/>
    <property type="evidence" value="ECO:0007669"/>
    <property type="project" value="InterPro"/>
</dbReference>
<evidence type="ECO:0000256" key="5">
    <source>
        <dbReference type="ARBA" id="ARBA00022691"/>
    </source>
</evidence>
<evidence type="ECO:0000259" key="10">
    <source>
        <dbReference type="Pfam" id="PF12161"/>
    </source>
</evidence>
<evidence type="ECO:0000256" key="8">
    <source>
        <dbReference type="SAM" id="MobiDB-lite"/>
    </source>
</evidence>
<dbReference type="PANTHER" id="PTHR42998:SF1">
    <property type="entry name" value="TYPE I RESTRICTION ENZYME HINDI METHYLASE SUBUNIT"/>
    <property type="match status" value="1"/>
</dbReference>
<keyword evidence="3 11" id="KW-0489">Methyltransferase</keyword>
<keyword evidence="4" id="KW-0808">Transferase</keyword>
<dbReference type="Gene3D" id="1.20.1260.30">
    <property type="match status" value="1"/>
</dbReference>
<dbReference type="EMBL" id="NPEU01000064">
    <property type="protein sequence ID" value="RAI39745.1"/>
    <property type="molecule type" value="Genomic_DNA"/>
</dbReference>
<dbReference type="GO" id="GO:0009007">
    <property type="term" value="F:site-specific DNA-methyltransferase (adenine-specific) activity"/>
    <property type="evidence" value="ECO:0007669"/>
    <property type="project" value="UniProtKB-EC"/>
</dbReference>
<proteinExistence type="inferred from homology"/>
<dbReference type="GO" id="GO:0032259">
    <property type="term" value="P:methylation"/>
    <property type="evidence" value="ECO:0007669"/>
    <property type="project" value="UniProtKB-KW"/>
</dbReference>
<dbReference type="RefSeq" id="WP_111356671.1">
    <property type="nucleotide sequence ID" value="NZ_NHSK01000075.1"/>
</dbReference>
<feature type="region of interest" description="Disordered" evidence="8">
    <location>
        <begin position="1"/>
        <end position="25"/>
    </location>
</feature>
<evidence type="ECO:0000256" key="4">
    <source>
        <dbReference type="ARBA" id="ARBA00022679"/>
    </source>
</evidence>
<evidence type="ECO:0000256" key="1">
    <source>
        <dbReference type="ARBA" id="ARBA00006594"/>
    </source>
</evidence>
<feature type="domain" description="N6 adenine-specific DNA methyltransferase N-terminal" evidence="10">
    <location>
        <begin position="32"/>
        <end position="159"/>
    </location>
</feature>
<comment type="similarity">
    <text evidence="1">Belongs to the N(4)/N(6)-methyltransferase family.</text>
</comment>
<dbReference type="Pfam" id="PF02384">
    <property type="entry name" value="N6_Mtase"/>
    <property type="match status" value="1"/>
</dbReference>
<evidence type="ECO:0000256" key="3">
    <source>
        <dbReference type="ARBA" id="ARBA00022603"/>
    </source>
</evidence>
<evidence type="ECO:0000256" key="6">
    <source>
        <dbReference type="ARBA" id="ARBA00022747"/>
    </source>
</evidence>
<gene>
    <name evidence="11" type="ORF">CH338_08455</name>
</gene>
<evidence type="ECO:0000313" key="11">
    <source>
        <dbReference type="EMBL" id="RAI39745.1"/>
    </source>
</evidence>
<organism evidence="11 12">
    <name type="scientific">Rhodoplanes elegans</name>
    <dbReference type="NCBI Taxonomy" id="29408"/>
    <lineage>
        <taxon>Bacteria</taxon>
        <taxon>Pseudomonadati</taxon>
        <taxon>Pseudomonadota</taxon>
        <taxon>Alphaproteobacteria</taxon>
        <taxon>Hyphomicrobiales</taxon>
        <taxon>Nitrobacteraceae</taxon>
        <taxon>Rhodoplanes</taxon>
    </lineage>
</organism>
<dbReference type="InterPro" id="IPR038333">
    <property type="entry name" value="T1MK-like_N_sf"/>
</dbReference>
<dbReference type="Gene3D" id="3.40.50.150">
    <property type="entry name" value="Vaccinia Virus protein VP39"/>
    <property type="match status" value="1"/>
</dbReference>
<feature type="domain" description="DNA methylase adenine-specific" evidence="9">
    <location>
        <begin position="172"/>
        <end position="498"/>
    </location>
</feature>
<dbReference type="OrthoDB" id="9806213at2"/>
<comment type="caution">
    <text evidence="11">The sequence shown here is derived from an EMBL/GenBank/DDBJ whole genome shotgun (WGS) entry which is preliminary data.</text>
</comment>
<dbReference type="AlphaFoldDB" id="A0A327KQV9"/>
<reference evidence="11 12" key="1">
    <citation type="submission" date="2017-07" db="EMBL/GenBank/DDBJ databases">
        <title>Draft Genome Sequences of Select Purple Nonsulfur Bacteria.</title>
        <authorList>
            <person name="Lasarre B."/>
            <person name="Mckinlay J.B."/>
        </authorList>
    </citation>
    <scope>NUCLEOTIDE SEQUENCE [LARGE SCALE GENOMIC DNA]</scope>
    <source>
        <strain evidence="11 12">DSM 11907</strain>
    </source>
</reference>
<dbReference type="InterPro" id="IPR002052">
    <property type="entry name" value="DNA_methylase_N6_adenine_CS"/>
</dbReference>
<keyword evidence="12" id="KW-1185">Reference proteome</keyword>